<gene>
    <name evidence="2" type="ORF">RJN63_11010</name>
</gene>
<evidence type="ECO:0000313" key="2">
    <source>
        <dbReference type="EMBL" id="MDT0337358.1"/>
    </source>
</evidence>
<accession>A0AAE4G7P2</accession>
<comment type="caution">
    <text evidence="2">The sequence shown here is derived from an EMBL/GenBank/DDBJ whole genome shotgun (WGS) entry which is preliminary data.</text>
</comment>
<protein>
    <submittedName>
        <fullName evidence="2">Uncharacterized protein</fullName>
    </submittedName>
</protein>
<evidence type="ECO:0000256" key="1">
    <source>
        <dbReference type="SAM" id="SignalP"/>
    </source>
</evidence>
<reference evidence="2" key="1">
    <citation type="submission" date="2023-02" db="EMBL/GenBank/DDBJ databases">
        <title>Description of Herbaspirillum huttiense subsp. nephrolepsisexaltata and Herbaspirillum huttiense subsp. lycopersicon.</title>
        <authorList>
            <person name="Poudel M."/>
            <person name="Sharma A."/>
            <person name="Goss E."/>
            <person name="Tapia J.H."/>
            <person name="Harmon C.M."/>
            <person name="Jones J.B."/>
        </authorList>
    </citation>
    <scope>NUCLEOTIDE SEQUENCE</scope>
    <source>
        <strain evidence="2">NC40101</strain>
    </source>
</reference>
<feature type="signal peptide" evidence="1">
    <location>
        <begin position="1"/>
        <end position="28"/>
    </location>
</feature>
<organism evidence="2">
    <name type="scientific">Herbaspirillum huttiense subsp. nephrolepidis</name>
    <dbReference type="NCBI Taxonomy" id="3075126"/>
    <lineage>
        <taxon>Bacteria</taxon>
        <taxon>Pseudomonadati</taxon>
        <taxon>Pseudomonadota</taxon>
        <taxon>Betaproteobacteria</taxon>
        <taxon>Burkholderiales</taxon>
        <taxon>Oxalobacteraceae</taxon>
        <taxon>Herbaspirillum</taxon>
    </lineage>
</organism>
<keyword evidence="1" id="KW-0732">Signal</keyword>
<dbReference type="RefSeq" id="WP_284076827.1">
    <property type="nucleotide sequence ID" value="NZ_JAVLSM010000007.1"/>
</dbReference>
<sequence>MSIATMVIRPISAVLFFSFSCGAMSAYAGDTAVVIGKNADGSDISGCVRAITPVNFQKKNTATGASPVLLTTNGPGPLVISGIASMAGDQVIVRPMLVAQNDGSAFSGKISNLSFPAGPGSTLSTSSGCAQPAAAQGNSGY</sequence>
<proteinExistence type="predicted"/>
<feature type="chain" id="PRO_5042101130" evidence="1">
    <location>
        <begin position="29"/>
        <end position="141"/>
    </location>
</feature>
<dbReference type="EMBL" id="JAVRAA010000005">
    <property type="protein sequence ID" value="MDT0337358.1"/>
    <property type="molecule type" value="Genomic_DNA"/>
</dbReference>
<dbReference type="AlphaFoldDB" id="A0AAE4G7P2"/>
<name>A0AAE4G7P2_9BURK</name>